<gene>
    <name evidence="2" type="ORF">C7A17_19250</name>
</gene>
<dbReference type="GO" id="GO:0005737">
    <property type="term" value="C:cytoplasm"/>
    <property type="evidence" value="ECO:0007669"/>
    <property type="project" value="TreeGrafter"/>
</dbReference>
<dbReference type="STRING" id="1001585.MDS_3429"/>
<dbReference type="PANTHER" id="PTHR43792:SF9">
    <property type="entry name" value="RIBOSOMAL-PROTEIN-ALANINE ACETYLTRANSFERASE"/>
    <property type="match status" value="1"/>
</dbReference>
<dbReference type="Pfam" id="PF13302">
    <property type="entry name" value="Acetyltransf_3"/>
    <property type="match status" value="1"/>
</dbReference>
<evidence type="ECO:0000313" key="2">
    <source>
        <dbReference type="EMBL" id="AVO54807.1"/>
    </source>
</evidence>
<dbReference type="InterPro" id="IPR000182">
    <property type="entry name" value="GNAT_dom"/>
</dbReference>
<evidence type="ECO:0000259" key="1">
    <source>
        <dbReference type="PROSITE" id="PS51186"/>
    </source>
</evidence>
<evidence type="ECO:0000313" key="3">
    <source>
        <dbReference type="Proteomes" id="UP000238327"/>
    </source>
</evidence>
<dbReference type="Gene3D" id="3.40.630.30">
    <property type="match status" value="1"/>
</dbReference>
<dbReference type="SUPFAM" id="SSF55729">
    <property type="entry name" value="Acyl-CoA N-acyltransferases (Nat)"/>
    <property type="match status" value="1"/>
</dbReference>
<dbReference type="Proteomes" id="UP000238327">
    <property type="component" value="Chromosome"/>
</dbReference>
<reference evidence="2 3" key="1">
    <citation type="submission" date="2018-03" db="EMBL/GenBank/DDBJ databases">
        <title>Complete genome sequence and methylome analysis of Pseudomonas mendocina NEB 698.</title>
        <authorList>
            <person name="Morgan R.D."/>
        </authorList>
    </citation>
    <scope>NUCLEOTIDE SEQUENCE [LARGE SCALE GENOMIC DNA]</scope>
    <source>
        <strain evidence="2 3">NEB698</strain>
    </source>
</reference>
<organism evidence="2 3">
    <name type="scientific">Ectopseudomonas mendocina</name>
    <name type="common">Pseudomonas mendocina</name>
    <dbReference type="NCBI Taxonomy" id="300"/>
    <lineage>
        <taxon>Bacteria</taxon>
        <taxon>Pseudomonadati</taxon>
        <taxon>Pseudomonadota</taxon>
        <taxon>Gammaproteobacteria</taxon>
        <taxon>Pseudomonadales</taxon>
        <taxon>Pseudomonadaceae</taxon>
        <taxon>Ectopseudomonas</taxon>
    </lineage>
</organism>
<sequence length="194" mass="22476">MSKPAKSVRASEDARFPVLETGRLRLREIVEEDIRSIFLGLSDPQVIRYYGVSYATLEATQAQMDWYRELLLERTGIWWGICRPDNPAELLGACGYNDWERRHRRAELGYWLMPEHWRRGVMRESLEAVIAYGFEAMDLHRIEAVVDTENLASSGLLRGLGFAHEGVRRECEYQEGRYLSLDCFGLLSSQRTAR</sequence>
<dbReference type="PROSITE" id="PS51186">
    <property type="entry name" value="GNAT"/>
    <property type="match status" value="1"/>
</dbReference>
<dbReference type="InterPro" id="IPR051531">
    <property type="entry name" value="N-acetyltransferase"/>
</dbReference>
<dbReference type="GO" id="GO:0008999">
    <property type="term" value="F:protein-N-terminal-alanine acetyltransferase activity"/>
    <property type="evidence" value="ECO:0007669"/>
    <property type="project" value="TreeGrafter"/>
</dbReference>
<dbReference type="PANTHER" id="PTHR43792">
    <property type="entry name" value="GNAT FAMILY, PUTATIVE (AFU_ORTHOLOGUE AFUA_3G00765)-RELATED-RELATED"/>
    <property type="match status" value="1"/>
</dbReference>
<protein>
    <submittedName>
        <fullName evidence="2">GNAT family N-acetyltransferase</fullName>
    </submittedName>
</protein>
<accession>A0A2R3QSR6</accession>
<feature type="domain" description="N-acetyltransferase" evidence="1">
    <location>
        <begin position="24"/>
        <end position="180"/>
    </location>
</feature>
<dbReference type="EMBL" id="CP027657">
    <property type="protein sequence ID" value="AVO54807.1"/>
    <property type="molecule type" value="Genomic_DNA"/>
</dbReference>
<dbReference type="OrthoDB" id="9801669at2"/>
<dbReference type="RefSeq" id="WP_106739531.1">
    <property type="nucleotide sequence ID" value="NZ_CP027657.1"/>
</dbReference>
<dbReference type="InterPro" id="IPR016181">
    <property type="entry name" value="Acyl_CoA_acyltransferase"/>
</dbReference>
<name>A0A2R3QSR6_ECTME</name>
<dbReference type="AlphaFoldDB" id="A0A2R3QSR6"/>
<proteinExistence type="predicted"/>
<keyword evidence="2" id="KW-0808">Transferase</keyword>